<dbReference type="AlphaFoldDB" id="Q73P64"/>
<dbReference type="HOGENOM" id="CLU_3405973_0_0_12"/>
<proteinExistence type="predicted"/>
<evidence type="ECO:0000313" key="1">
    <source>
        <dbReference type="EMBL" id="AAS11426.1"/>
    </source>
</evidence>
<dbReference type="PaxDb" id="243275-TDE_0935"/>
<dbReference type="KEGG" id="tde:TDE_0935"/>
<dbReference type="Proteomes" id="UP000008212">
    <property type="component" value="Chromosome"/>
</dbReference>
<reference evidence="1 2" key="1">
    <citation type="journal article" date="2004" name="Proc. Natl. Acad. Sci. U.S.A.">
        <title>Comparison of the genome of the oral pathogen Treponema denticola with other spirochete genomes.</title>
        <authorList>
            <person name="Seshadri R."/>
            <person name="Myers G.S."/>
            <person name="Tettelin H."/>
            <person name="Eisen J.A."/>
            <person name="Heidelberg J.F."/>
            <person name="Dodson R.J."/>
            <person name="Davidsen T.M."/>
            <person name="DeBoy R.T."/>
            <person name="Fouts D.E."/>
            <person name="Haft D.H."/>
            <person name="Selengut J."/>
            <person name="Ren Q."/>
            <person name="Brinkac L.M."/>
            <person name="Madupu R."/>
            <person name="Kolonay J."/>
            <person name="Durkin S.A."/>
            <person name="Daugherty S.C."/>
            <person name="Shetty J."/>
            <person name="Shvartsbeyn A."/>
            <person name="Gebregeorgis E."/>
            <person name="Geer K."/>
            <person name="Tsegaye G."/>
            <person name="Malek J."/>
            <person name="Ayodeji B."/>
            <person name="Shatsman S."/>
            <person name="McLeod M.P."/>
            <person name="Smajs D."/>
            <person name="Howell J.K."/>
            <person name="Pal S."/>
            <person name="Amin A."/>
            <person name="Vashisth P."/>
            <person name="McNeill T.Z."/>
            <person name="Xiang Q."/>
            <person name="Sodergren E."/>
            <person name="Baca E."/>
            <person name="Weinstock G.M."/>
            <person name="Norris S.J."/>
            <person name="Fraser C.M."/>
            <person name="Paulsen I.T."/>
        </authorList>
    </citation>
    <scope>NUCLEOTIDE SEQUENCE [LARGE SCALE GENOMIC DNA]</scope>
    <source>
        <strain evidence="2">ATCC 35405 / DSM 14222 / CIP 103919 / JCM 8153 / KCTC 15104</strain>
    </source>
</reference>
<name>Q73P64_TREDE</name>
<dbReference type="EMBL" id="AE017226">
    <property type="protein sequence ID" value="AAS11426.1"/>
    <property type="molecule type" value="Genomic_DNA"/>
</dbReference>
<accession>Q73P64</accession>
<evidence type="ECO:0000313" key="2">
    <source>
        <dbReference type="Proteomes" id="UP000008212"/>
    </source>
</evidence>
<dbReference type="OrthoDB" id="9858865at2"/>
<gene>
    <name evidence="1" type="ordered locus">TDE_0935</name>
</gene>
<sequence length="30" mass="3512">MTQPEIKHKKECQKGTNTAFCVLLIFQEVF</sequence>
<dbReference type="STRING" id="243275.TDE_0935"/>
<organism evidence="1 2">
    <name type="scientific">Treponema denticola (strain ATCC 35405 / DSM 14222 / CIP 103919 / JCM 8153 / KCTC 15104)</name>
    <dbReference type="NCBI Taxonomy" id="243275"/>
    <lineage>
        <taxon>Bacteria</taxon>
        <taxon>Pseudomonadati</taxon>
        <taxon>Spirochaetota</taxon>
        <taxon>Spirochaetia</taxon>
        <taxon>Spirochaetales</taxon>
        <taxon>Treponemataceae</taxon>
        <taxon>Treponema</taxon>
    </lineage>
</organism>
<keyword evidence="2" id="KW-1185">Reference proteome</keyword>
<protein>
    <submittedName>
        <fullName evidence="1">Uncharacterized protein</fullName>
    </submittedName>
</protein>